<comment type="cofactor">
    <cofactor evidence="1">
        <name>a divalent metal cation</name>
        <dbReference type="ChEBI" id="CHEBI:60240"/>
    </cofactor>
</comment>
<evidence type="ECO:0000313" key="5">
    <source>
        <dbReference type="EMBL" id="GAO50650.1"/>
    </source>
</evidence>
<keyword evidence="6" id="KW-1185">Reference proteome</keyword>
<dbReference type="Proteomes" id="UP000033140">
    <property type="component" value="Unassembled WGS sequence"/>
</dbReference>
<protein>
    <recommendedName>
        <fullName evidence="4">DDE Tnp4 domain-containing protein</fullName>
    </recommendedName>
</protein>
<dbReference type="STRING" id="698492.A0A0E9NMJ8"/>
<dbReference type="Pfam" id="PF13359">
    <property type="entry name" value="DDE_Tnp_4"/>
    <property type="match status" value="1"/>
</dbReference>
<name>A0A0E9NMJ8_SAICN</name>
<gene>
    <name evidence="5" type="ORF">G7K_4773-t1</name>
</gene>
<evidence type="ECO:0000259" key="4">
    <source>
        <dbReference type="Pfam" id="PF13359"/>
    </source>
</evidence>
<evidence type="ECO:0000256" key="3">
    <source>
        <dbReference type="SAM" id="MobiDB-lite"/>
    </source>
</evidence>
<feature type="domain" description="DDE Tnp4" evidence="4">
    <location>
        <begin position="126"/>
        <end position="213"/>
    </location>
</feature>
<evidence type="ECO:0000313" key="6">
    <source>
        <dbReference type="Proteomes" id="UP000033140"/>
    </source>
</evidence>
<sequence>MNREDFHFVLGLIETNPVFYNNSACEQASVRYQLACILFRFGAQGSTSSSLSRTADLFGIHYVKSPNPNERETIAKRVAESSAGLFEGVVGMVDGTLFTFAWMSGLPLPAQKAVRPSGNHYPDVYFGPTQYLLADSAYSNTMSIVTPFKQDQGYTARKAGFNREVSHIRVTVEHTIGVLKARFGSLQCLPMTVSEGTNEGLFRWIASCIVLANILNLRGSVDIDESWLVNMDLEGDHPMIYARISIKTALERALECAVPTFSATTVRISRLLIQGLGIEQTTERMGNEHTKCSIYTYFSILYRQFTYLQQSKNSPTRHRQPNQLRTPRRPWENPSDGNNLSGMGSYPRRMEGDSKGS</sequence>
<proteinExistence type="predicted"/>
<dbReference type="AlphaFoldDB" id="A0A0E9NMJ8"/>
<evidence type="ECO:0000256" key="1">
    <source>
        <dbReference type="ARBA" id="ARBA00001968"/>
    </source>
</evidence>
<feature type="region of interest" description="Disordered" evidence="3">
    <location>
        <begin position="311"/>
        <end position="357"/>
    </location>
</feature>
<keyword evidence="2" id="KW-0479">Metal-binding</keyword>
<reference evidence="5 6" key="3">
    <citation type="journal article" date="2015" name="Genome Announc.">
        <title>Draft Genome Sequence of the Archiascomycetous Yeast Saitoella complicata.</title>
        <authorList>
            <person name="Yamauchi K."/>
            <person name="Kondo S."/>
            <person name="Hamamoto M."/>
            <person name="Takahashi Y."/>
            <person name="Ogura Y."/>
            <person name="Hayashi T."/>
            <person name="Nishida H."/>
        </authorList>
    </citation>
    <scope>NUCLEOTIDE SEQUENCE [LARGE SCALE GENOMIC DNA]</scope>
    <source>
        <strain evidence="5 6">NRRL Y-17804</strain>
    </source>
</reference>
<evidence type="ECO:0000256" key="2">
    <source>
        <dbReference type="ARBA" id="ARBA00022723"/>
    </source>
</evidence>
<dbReference type="GO" id="GO:0046872">
    <property type="term" value="F:metal ion binding"/>
    <property type="evidence" value="ECO:0007669"/>
    <property type="project" value="UniProtKB-KW"/>
</dbReference>
<dbReference type="InterPro" id="IPR027806">
    <property type="entry name" value="HARBI1_dom"/>
</dbReference>
<accession>A0A0E9NMJ8</accession>
<comment type="caution">
    <text evidence="5">The sequence shown here is derived from an EMBL/GenBank/DDBJ whole genome shotgun (WGS) entry which is preliminary data.</text>
</comment>
<feature type="compositionally biased region" description="Basic and acidic residues" evidence="3">
    <location>
        <begin position="348"/>
        <end position="357"/>
    </location>
</feature>
<reference evidence="5 6" key="1">
    <citation type="journal article" date="2011" name="J. Gen. Appl. Microbiol.">
        <title>Draft genome sequencing of the enigmatic yeast Saitoella complicata.</title>
        <authorList>
            <person name="Nishida H."/>
            <person name="Hamamoto M."/>
            <person name="Sugiyama J."/>
        </authorList>
    </citation>
    <scope>NUCLEOTIDE SEQUENCE [LARGE SCALE GENOMIC DNA]</scope>
    <source>
        <strain evidence="5 6">NRRL Y-17804</strain>
    </source>
</reference>
<dbReference type="EMBL" id="BACD03000035">
    <property type="protein sequence ID" value="GAO50650.1"/>
    <property type="molecule type" value="Genomic_DNA"/>
</dbReference>
<reference evidence="5 6" key="2">
    <citation type="journal article" date="2014" name="J. Gen. Appl. Microbiol.">
        <title>The early diverging ascomycetous budding yeast Saitoella complicata has three histone deacetylases belonging to the Clr6, Hos2, and Rpd3 lineages.</title>
        <authorList>
            <person name="Nishida H."/>
            <person name="Matsumoto T."/>
            <person name="Kondo S."/>
            <person name="Hamamoto M."/>
            <person name="Yoshikawa H."/>
        </authorList>
    </citation>
    <scope>NUCLEOTIDE SEQUENCE [LARGE SCALE GENOMIC DNA]</scope>
    <source>
        <strain evidence="5 6">NRRL Y-17804</strain>
    </source>
</reference>
<organism evidence="5 6">
    <name type="scientific">Saitoella complicata (strain BCRC 22490 / CBS 7301 / JCM 7358 / NBRC 10748 / NRRL Y-17804)</name>
    <dbReference type="NCBI Taxonomy" id="698492"/>
    <lineage>
        <taxon>Eukaryota</taxon>
        <taxon>Fungi</taxon>
        <taxon>Dikarya</taxon>
        <taxon>Ascomycota</taxon>
        <taxon>Taphrinomycotina</taxon>
        <taxon>Taphrinomycotina incertae sedis</taxon>
        <taxon>Saitoella</taxon>
    </lineage>
</organism>